<accession>A0A517P5E9</accession>
<dbReference type="SUPFAM" id="SSF46785">
    <property type="entry name" value="Winged helix' DNA-binding domain"/>
    <property type="match status" value="1"/>
</dbReference>
<feature type="compositionally biased region" description="Low complexity" evidence="1">
    <location>
        <begin position="47"/>
        <end position="57"/>
    </location>
</feature>
<reference evidence="2 3" key="1">
    <citation type="submission" date="2019-02" db="EMBL/GenBank/DDBJ databases">
        <title>Deep-cultivation of Planctomycetes and their phenomic and genomic characterization uncovers novel biology.</title>
        <authorList>
            <person name="Wiegand S."/>
            <person name="Jogler M."/>
            <person name="Boedeker C."/>
            <person name="Pinto D."/>
            <person name="Vollmers J."/>
            <person name="Rivas-Marin E."/>
            <person name="Kohn T."/>
            <person name="Peeters S.H."/>
            <person name="Heuer A."/>
            <person name="Rast P."/>
            <person name="Oberbeckmann S."/>
            <person name="Bunk B."/>
            <person name="Jeske O."/>
            <person name="Meyerdierks A."/>
            <person name="Storesund J.E."/>
            <person name="Kallscheuer N."/>
            <person name="Luecker S."/>
            <person name="Lage O.M."/>
            <person name="Pohl T."/>
            <person name="Merkel B.J."/>
            <person name="Hornburger P."/>
            <person name="Mueller R.-W."/>
            <person name="Bruemmer F."/>
            <person name="Labrenz M."/>
            <person name="Spormann A.M."/>
            <person name="Op den Camp H."/>
            <person name="Overmann J."/>
            <person name="Amann R."/>
            <person name="Jetten M.S.M."/>
            <person name="Mascher T."/>
            <person name="Medema M.H."/>
            <person name="Devos D.P."/>
            <person name="Kaster A.-K."/>
            <person name="Ovreas L."/>
            <person name="Rohde M."/>
            <person name="Galperin M.Y."/>
            <person name="Jogler C."/>
        </authorList>
    </citation>
    <scope>NUCLEOTIDE SEQUENCE [LARGE SCALE GENOMIC DNA]</scope>
    <source>
        <strain evidence="2 3">CA12</strain>
    </source>
</reference>
<proteinExistence type="predicted"/>
<gene>
    <name evidence="2" type="ORF">CA12_06790</name>
</gene>
<dbReference type="EMBL" id="CP036265">
    <property type="protein sequence ID" value="QDT14603.1"/>
    <property type="molecule type" value="Genomic_DNA"/>
</dbReference>
<name>A0A517P5E9_9PLAN</name>
<keyword evidence="3" id="KW-1185">Reference proteome</keyword>
<dbReference type="KEGG" id="acaf:CA12_06790"/>
<dbReference type="Gene3D" id="1.10.10.10">
    <property type="entry name" value="Winged helix-like DNA-binding domain superfamily/Winged helix DNA-binding domain"/>
    <property type="match status" value="1"/>
</dbReference>
<evidence type="ECO:0008006" key="4">
    <source>
        <dbReference type="Google" id="ProtNLM"/>
    </source>
</evidence>
<evidence type="ECO:0000313" key="3">
    <source>
        <dbReference type="Proteomes" id="UP000318741"/>
    </source>
</evidence>
<dbReference type="OrthoDB" id="288927at2"/>
<protein>
    <recommendedName>
        <fullName evidence="4">MarR family protein</fullName>
    </recommendedName>
</protein>
<sequence>MRTKGDRAMSNSFDLSGSNTLPPLPPPGEAGGSTTLSDSAPRKKSPPSKSRSSPRTAARFTEFNNFVDVTMRQLSHTQVMIWLVLFRDARNGVARASQKWIAERCGVTDRTVRRQLPLLEARGLVEVKSKGGLGRGPSAYIVRALPAD</sequence>
<dbReference type="AlphaFoldDB" id="A0A517P5E9"/>
<dbReference type="Pfam" id="PF13730">
    <property type="entry name" value="HTH_36"/>
    <property type="match status" value="1"/>
</dbReference>
<organism evidence="2 3">
    <name type="scientific">Alienimonas californiensis</name>
    <dbReference type="NCBI Taxonomy" id="2527989"/>
    <lineage>
        <taxon>Bacteria</taxon>
        <taxon>Pseudomonadati</taxon>
        <taxon>Planctomycetota</taxon>
        <taxon>Planctomycetia</taxon>
        <taxon>Planctomycetales</taxon>
        <taxon>Planctomycetaceae</taxon>
        <taxon>Alienimonas</taxon>
    </lineage>
</organism>
<evidence type="ECO:0000256" key="1">
    <source>
        <dbReference type="SAM" id="MobiDB-lite"/>
    </source>
</evidence>
<feature type="compositionally biased region" description="Polar residues" evidence="1">
    <location>
        <begin position="9"/>
        <end position="20"/>
    </location>
</feature>
<dbReference type="InterPro" id="IPR036390">
    <property type="entry name" value="WH_DNA-bd_sf"/>
</dbReference>
<dbReference type="InterPro" id="IPR036388">
    <property type="entry name" value="WH-like_DNA-bd_sf"/>
</dbReference>
<evidence type="ECO:0000313" key="2">
    <source>
        <dbReference type="EMBL" id="QDT14603.1"/>
    </source>
</evidence>
<feature type="region of interest" description="Disordered" evidence="1">
    <location>
        <begin position="1"/>
        <end position="57"/>
    </location>
</feature>
<dbReference type="Proteomes" id="UP000318741">
    <property type="component" value="Chromosome"/>
</dbReference>